<dbReference type="PANTHER" id="PTHR15741:SF27">
    <property type="entry name" value="TRANSCRIPTION FACTOR AP-4"/>
    <property type="match status" value="1"/>
</dbReference>
<dbReference type="PROSITE" id="PS50888">
    <property type="entry name" value="BHLH"/>
    <property type="match status" value="1"/>
</dbReference>
<protein>
    <recommendedName>
        <fullName evidence="7">BHLH domain-containing protein</fullName>
    </recommendedName>
</protein>
<dbReference type="SMART" id="SM00353">
    <property type="entry name" value="HLH"/>
    <property type="match status" value="1"/>
</dbReference>
<feature type="region of interest" description="Disordered" evidence="6">
    <location>
        <begin position="292"/>
        <end position="312"/>
    </location>
</feature>
<dbReference type="STRING" id="595528.A0A0D2X4L9"/>
<evidence type="ECO:0000256" key="4">
    <source>
        <dbReference type="ARBA" id="ARBA00023163"/>
    </source>
</evidence>
<dbReference type="PhylomeDB" id="A0A0D2X4L9"/>
<keyword evidence="4" id="KW-0804">Transcription</keyword>
<feature type="domain" description="BHLH" evidence="7">
    <location>
        <begin position="139"/>
        <end position="189"/>
    </location>
</feature>
<dbReference type="InterPro" id="IPR011598">
    <property type="entry name" value="bHLH_dom"/>
</dbReference>
<dbReference type="GO" id="GO:0046983">
    <property type="term" value="F:protein dimerization activity"/>
    <property type="evidence" value="ECO:0007669"/>
    <property type="project" value="InterPro"/>
</dbReference>
<dbReference type="SUPFAM" id="SSF47459">
    <property type="entry name" value="HLH, helix-loop-helix DNA-binding domain"/>
    <property type="match status" value="1"/>
</dbReference>
<dbReference type="OrthoDB" id="5778525at2759"/>
<evidence type="ECO:0000313" key="9">
    <source>
        <dbReference type="Proteomes" id="UP000008743"/>
    </source>
</evidence>
<dbReference type="EMBL" id="KE346371">
    <property type="protein sequence ID" value="KJE96289.1"/>
    <property type="molecule type" value="Genomic_DNA"/>
</dbReference>
<dbReference type="Proteomes" id="UP000008743">
    <property type="component" value="Unassembled WGS sequence"/>
</dbReference>
<keyword evidence="2" id="KW-0805">Transcription regulation</keyword>
<feature type="region of interest" description="Disordered" evidence="6">
    <location>
        <begin position="1"/>
        <end position="24"/>
    </location>
</feature>
<sequence>MPLSSSSSSSSSSSTIIPSSASSCKPRVLLPQPTITVAAPLQQLRLQAIPLHAIAQAAPSAGVCLVVPSSNTQPHPEPPVSYLTPISERSSLALAVAPPLPKPPTTRGLDIPSHSAASPAGFNEGVRAQSPGAGVRDNRVKLAHVASEKRRRDSIQVGFDELRTVVPDCSSCYSKASVLQRTLSYIRTFQRANGRVSGAVPTAPAATEDLHKQQPPLHHHGAPNQVADALLQQQNAMIAVLRASPFLSEAQQNELVAQFTAKSSVDLWANMPNNAPAFASGALRPLTPACSLSTASMSDDDDEPATPSSLSD</sequence>
<evidence type="ECO:0000313" key="8">
    <source>
        <dbReference type="EMBL" id="KJE96289.1"/>
    </source>
</evidence>
<accession>A0A0D2X4L9</accession>
<comment type="subcellular location">
    <subcellularLocation>
        <location evidence="1">Nucleus</location>
    </subcellularLocation>
</comment>
<dbReference type="PANTHER" id="PTHR15741">
    <property type="entry name" value="BASIC HELIX-LOOP-HELIX ZIP TRANSCRIPTION FACTOR"/>
    <property type="match status" value="1"/>
</dbReference>
<evidence type="ECO:0000256" key="6">
    <source>
        <dbReference type="SAM" id="MobiDB-lite"/>
    </source>
</evidence>
<dbReference type="InParanoid" id="A0A0D2X4L9"/>
<reference evidence="9" key="1">
    <citation type="submission" date="2011-02" db="EMBL/GenBank/DDBJ databases">
        <title>The Genome Sequence of Capsaspora owczarzaki ATCC 30864.</title>
        <authorList>
            <person name="Russ C."/>
            <person name="Cuomo C."/>
            <person name="Burger G."/>
            <person name="Gray M.W."/>
            <person name="Holland P.W.H."/>
            <person name="King N."/>
            <person name="Lang F.B.F."/>
            <person name="Roger A.J."/>
            <person name="Ruiz-Trillo I."/>
            <person name="Young S.K."/>
            <person name="Zeng Q."/>
            <person name="Gargeya S."/>
            <person name="Alvarado L."/>
            <person name="Berlin A."/>
            <person name="Chapman S.B."/>
            <person name="Chen Z."/>
            <person name="Freedman E."/>
            <person name="Gellesch M."/>
            <person name="Goldberg J."/>
            <person name="Griggs A."/>
            <person name="Gujja S."/>
            <person name="Heilman E."/>
            <person name="Heiman D."/>
            <person name="Howarth C."/>
            <person name="Mehta T."/>
            <person name="Neiman D."/>
            <person name="Pearson M."/>
            <person name="Roberts A."/>
            <person name="Saif S."/>
            <person name="Shea T."/>
            <person name="Shenoy N."/>
            <person name="Sisk P."/>
            <person name="Stolte C."/>
            <person name="Sykes S."/>
            <person name="White J."/>
            <person name="Yandava C."/>
            <person name="Haas B."/>
            <person name="Nusbaum C."/>
            <person name="Birren B."/>
        </authorList>
    </citation>
    <scope>NUCLEOTIDE SEQUENCE</scope>
    <source>
        <strain evidence="9">ATCC 30864</strain>
    </source>
</reference>
<dbReference type="Gene3D" id="4.10.280.10">
    <property type="entry name" value="Helix-loop-helix DNA-binding domain"/>
    <property type="match status" value="1"/>
</dbReference>
<keyword evidence="5" id="KW-0539">Nucleus</keyword>
<organism evidence="8 9">
    <name type="scientific">Capsaspora owczarzaki (strain ATCC 30864)</name>
    <dbReference type="NCBI Taxonomy" id="595528"/>
    <lineage>
        <taxon>Eukaryota</taxon>
        <taxon>Filasterea</taxon>
        <taxon>Capsaspora</taxon>
    </lineage>
</organism>
<keyword evidence="3" id="KW-0238">DNA-binding</keyword>
<dbReference type="GO" id="GO:0000978">
    <property type="term" value="F:RNA polymerase II cis-regulatory region sequence-specific DNA binding"/>
    <property type="evidence" value="ECO:0007669"/>
    <property type="project" value="TreeGrafter"/>
</dbReference>
<dbReference type="InterPro" id="IPR036638">
    <property type="entry name" value="HLH_DNA-bd_sf"/>
</dbReference>
<dbReference type="Pfam" id="PF00010">
    <property type="entry name" value="HLH"/>
    <property type="match status" value="1"/>
</dbReference>
<dbReference type="GO" id="GO:0005634">
    <property type="term" value="C:nucleus"/>
    <property type="evidence" value="ECO:0007669"/>
    <property type="project" value="UniProtKB-SubCell"/>
</dbReference>
<evidence type="ECO:0000256" key="2">
    <source>
        <dbReference type="ARBA" id="ARBA00023015"/>
    </source>
</evidence>
<feature type="compositionally biased region" description="Low complexity" evidence="6">
    <location>
        <begin position="1"/>
        <end position="23"/>
    </location>
</feature>
<evidence type="ECO:0000256" key="3">
    <source>
        <dbReference type="ARBA" id="ARBA00023125"/>
    </source>
</evidence>
<dbReference type="AlphaFoldDB" id="A0A0D2X4L9"/>
<name>A0A0D2X4L9_CAPO3</name>
<gene>
    <name evidence="8" type="ORF">CAOG_006632</name>
</gene>
<keyword evidence="9" id="KW-1185">Reference proteome</keyword>
<evidence type="ECO:0000259" key="7">
    <source>
        <dbReference type="PROSITE" id="PS50888"/>
    </source>
</evidence>
<evidence type="ECO:0000256" key="5">
    <source>
        <dbReference type="ARBA" id="ARBA00023242"/>
    </source>
</evidence>
<dbReference type="GO" id="GO:0000981">
    <property type="term" value="F:DNA-binding transcription factor activity, RNA polymerase II-specific"/>
    <property type="evidence" value="ECO:0007669"/>
    <property type="project" value="TreeGrafter"/>
</dbReference>
<dbReference type="InterPro" id="IPR052207">
    <property type="entry name" value="Max-like/E-box_TFs"/>
</dbReference>
<evidence type="ECO:0000256" key="1">
    <source>
        <dbReference type="ARBA" id="ARBA00004123"/>
    </source>
</evidence>
<proteinExistence type="predicted"/>